<name>A0A242JYK2_9ENTE</name>
<gene>
    <name evidence="1" type="ORF">A5844_002098</name>
</gene>
<dbReference type="Proteomes" id="UP000194933">
    <property type="component" value="Unassembled WGS sequence"/>
</dbReference>
<sequence>MNKLDTKRIARALESIAKSLNIIAEDTKVNRELRQEQVKMFNELEEKINDLIEDPFSLNKVSDRKVYEDAKKGKEKSKEDAL</sequence>
<keyword evidence="2" id="KW-1185">Reference proteome</keyword>
<organism evidence="1 2">
    <name type="scientific">Candidatus Enterococcus wittei</name>
    <dbReference type="NCBI Taxonomy" id="1987383"/>
    <lineage>
        <taxon>Bacteria</taxon>
        <taxon>Bacillati</taxon>
        <taxon>Bacillota</taxon>
        <taxon>Bacilli</taxon>
        <taxon>Lactobacillales</taxon>
        <taxon>Enterococcaceae</taxon>
        <taxon>Enterococcus</taxon>
    </lineage>
</organism>
<protein>
    <submittedName>
        <fullName evidence="1">Uncharacterized protein</fullName>
    </submittedName>
</protein>
<comment type="caution">
    <text evidence="1">The sequence shown here is derived from an EMBL/GenBank/DDBJ whole genome shotgun (WGS) entry which is preliminary data.</text>
</comment>
<dbReference type="EMBL" id="NGMO01000003">
    <property type="protein sequence ID" value="OTP10398.1"/>
    <property type="molecule type" value="Genomic_DNA"/>
</dbReference>
<proteinExistence type="predicted"/>
<evidence type="ECO:0000313" key="2">
    <source>
        <dbReference type="Proteomes" id="UP000194933"/>
    </source>
</evidence>
<evidence type="ECO:0000313" key="1">
    <source>
        <dbReference type="EMBL" id="OTP10398.1"/>
    </source>
</evidence>
<reference evidence="1 2" key="1">
    <citation type="submission" date="2017-05" db="EMBL/GenBank/DDBJ databases">
        <title>The Genome Sequence of Enterococcus sp. 10A9_DIV0425.</title>
        <authorList>
            <consortium name="The Broad Institute Genomics Platform"/>
            <consortium name="The Broad Institute Genomic Center for Infectious Diseases"/>
            <person name="Earl A."/>
            <person name="Manson A."/>
            <person name="Schwartman J."/>
            <person name="Gilmore M."/>
            <person name="Abouelleil A."/>
            <person name="Cao P."/>
            <person name="Chapman S."/>
            <person name="Cusick C."/>
            <person name="Shea T."/>
            <person name="Young S."/>
            <person name="Neafsey D."/>
            <person name="Nusbaum C."/>
            <person name="Birren B."/>
        </authorList>
    </citation>
    <scope>NUCLEOTIDE SEQUENCE [LARGE SCALE GENOMIC DNA]</scope>
    <source>
        <strain evidence="1 2">10A9_DIV0425</strain>
    </source>
</reference>
<accession>A0A242JYK2</accession>
<dbReference type="AlphaFoldDB" id="A0A242JYK2"/>
<dbReference type="RefSeq" id="WP_179190590.1">
    <property type="nucleotide sequence ID" value="NZ_NGMO01000003.1"/>
</dbReference>